<accession>A0A815E5G6</accession>
<gene>
    <name evidence="2" type="ORF">EDS130_LOCUS30926</name>
    <name evidence="3" type="ORF">XAT740_LOCUS29185</name>
</gene>
<dbReference type="EMBL" id="CAJNOR010002530">
    <property type="protein sequence ID" value="CAF1307208.1"/>
    <property type="molecule type" value="Genomic_DNA"/>
</dbReference>
<evidence type="ECO:0000256" key="1">
    <source>
        <dbReference type="SAM" id="Coils"/>
    </source>
</evidence>
<dbReference type="EMBL" id="CAJNOJ010000221">
    <property type="protein sequence ID" value="CAF1307025.1"/>
    <property type="molecule type" value="Genomic_DNA"/>
</dbReference>
<protein>
    <submittedName>
        <fullName evidence="2">Uncharacterized protein</fullName>
    </submittedName>
</protein>
<sequence>MANAIIPAAASTVLPLVVTIPIANQDMVKQAFNLLANRRVKQSEEHFVISTETIDHADMKEYCELLREQYKNADKEVHDYLSRLHLNKEGTQVAKAIIVGTKNEFSISLIAVSRQNLNGNDEHKILMASMKKKVHMSAAWNLFATLFGIPTNEQKELENIVCKLNSEDSKKCLEAMVLQALGEKIQQFMGSNVEVRFIEN</sequence>
<comment type="caution">
    <text evidence="2">The sequence shown here is derived from an EMBL/GenBank/DDBJ whole genome shotgun (WGS) entry which is preliminary data.</text>
</comment>
<dbReference type="Proteomes" id="UP000663828">
    <property type="component" value="Unassembled WGS sequence"/>
</dbReference>
<keyword evidence="1" id="KW-0175">Coiled coil</keyword>
<dbReference type="OrthoDB" id="10009793at2759"/>
<evidence type="ECO:0000313" key="3">
    <source>
        <dbReference type="EMBL" id="CAF1307208.1"/>
    </source>
</evidence>
<dbReference type="AlphaFoldDB" id="A0A815E5G6"/>
<evidence type="ECO:0000313" key="2">
    <source>
        <dbReference type="EMBL" id="CAF1307025.1"/>
    </source>
</evidence>
<organism evidence="2 5">
    <name type="scientific">Adineta ricciae</name>
    <name type="common">Rotifer</name>
    <dbReference type="NCBI Taxonomy" id="249248"/>
    <lineage>
        <taxon>Eukaryota</taxon>
        <taxon>Metazoa</taxon>
        <taxon>Spiralia</taxon>
        <taxon>Gnathifera</taxon>
        <taxon>Rotifera</taxon>
        <taxon>Eurotatoria</taxon>
        <taxon>Bdelloidea</taxon>
        <taxon>Adinetida</taxon>
        <taxon>Adinetidae</taxon>
        <taxon>Adineta</taxon>
    </lineage>
</organism>
<name>A0A815E5G6_ADIRI</name>
<feature type="coiled-coil region" evidence="1">
    <location>
        <begin position="56"/>
        <end position="83"/>
    </location>
</feature>
<evidence type="ECO:0000313" key="4">
    <source>
        <dbReference type="Proteomes" id="UP000663828"/>
    </source>
</evidence>
<keyword evidence="4" id="KW-1185">Reference proteome</keyword>
<reference evidence="2" key="1">
    <citation type="submission" date="2021-02" db="EMBL/GenBank/DDBJ databases">
        <authorList>
            <person name="Nowell W R."/>
        </authorList>
    </citation>
    <scope>NUCLEOTIDE SEQUENCE</scope>
</reference>
<dbReference type="Proteomes" id="UP000663852">
    <property type="component" value="Unassembled WGS sequence"/>
</dbReference>
<proteinExistence type="predicted"/>
<evidence type="ECO:0000313" key="5">
    <source>
        <dbReference type="Proteomes" id="UP000663852"/>
    </source>
</evidence>